<reference evidence="4" key="1">
    <citation type="journal article" date="2019" name="Int. J. Syst. Evol. Microbiol.">
        <title>The Global Catalogue of Microorganisms (GCM) 10K type strain sequencing project: providing services to taxonomists for standard genome sequencing and annotation.</title>
        <authorList>
            <consortium name="The Broad Institute Genomics Platform"/>
            <consortium name="The Broad Institute Genome Sequencing Center for Infectious Disease"/>
            <person name="Wu L."/>
            <person name="Ma J."/>
        </authorList>
    </citation>
    <scope>NUCLEOTIDE SEQUENCE [LARGE SCALE GENOMIC DNA]</scope>
    <source>
        <strain evidence="4">JCM 16902</strain>
    </source>
</reference>
<evidence type="ECO:0000256" key="1">
    <source>
        <dbReference type="SAM" id="MobiDB-lite"/>
    </source>
</evidence>
<organism evidence="3 4">
    <name type="scientific">Kineosporia mesophila</name>
    <dbReference type="NCBI Taxonomy" id="566012"/>
    <lineage>
        <taxon>Bacteria</taxon>
        <taxon>Bacillati</taxon>
        <taxon>Actinomycetota</taxon>
        <taxon>Actinomycetes</taxon>
        <taxon>Kineosporiales</taxon>
        <taxon>Kineosporiaceae</taxon>
        <taxon>Kineosporia</taxon>
    </lineage>
</organism>
<keyword evidence="4" id="KW-1185">Reference proteome</keyword>
<protein>
    <submittedName>
        <fullName evidence="3">Glycoside hydrolase family 18 protein</fullName>
    </submittedName>
</protein>
<keyword evidence="2" id="KW-0812">Transmembrane</keyword>
<dbReference type="EMBL" id="BAAAZO010000012">
    <property type="protein sequence ID" value="GAA3635877.1"/>
    <property type="molecule type" value="Genomic_DNA"/>
</dbReference>
<dbReference type="Gene3D" id="3.20.20.80">
    <property type="entry name" value="Glycosidases"/>
    <property type="match status" value="1"/>
</dbReference>
<dbReference type="InterPro" id="IPR017853">
    <property type="entry name" value="GH"/>
</dbReference>
<evidence type="ECO:0000313" key="3">
    <source>
        <dbReference type="EMBL" id="GAA3635877.1"/>
    </source>
</evidence>
<gene>
    <name evidence="3" type="ORF">GCM10022223_62880</name>
</gene>
<feature type="transmembrane region" description="Helical" evidence="2">
    <location>
        <begin position="33"/>
        <end position="56"/>
    </location>
</feature>
<keyword evidence="3" id="KW-0378">Hydrolase</keyword>
<keyword evidence="2" id="KW-1133">Transmembrane helix</keyword>
<keyword evidence="2" id="KW-0472">Membrane</keyword>
<proteinExistence type="predicted"/>
<accession>A0ABP7AMX2</accession>
<sequence>MIPDMDDESTGTTAEPAQQKKVARWRRAVRRGLWTLAALLTLVVLTAGAGFGTLVVRGSGSPDRSIRSSGQDAYWLGHAWVDGRKTQADVDALATQLTGTGMRDLFVHAGPYADDGTLDPALRPRAAWLVKALHTALPEVRVQAWLGNVLADDRMDMSSAATRARVLTGVDGILADGFDGVHYDFEPSANDDQNFVDLLAATRAKTRAHQALLSVATPRVELLPGLGLATGLSPVYLQWTPDYMRQVAGHVDQIAIMAYDSGLPSEKAYAGYVRRQTEVALTAVPDDVTLLIGAPAYHDKKINRYDGAETVSASITGVQLALAGTSRRIGLALYVDFDATPADWAAYEQGWSRKA</sequence>
<comment type="caution">
    <text evidence="3">The sequence shown here is derived from an EMBL/GenBank/DDBJ whole genome shotgun (WGS) entry which is preliminary data.</text>
</comment>
<dbReference type="SUPFAM" id="SSF51445">
    <property type="entry name" value="(Trans)glycosidases"/>
    <property type="match status" value="1"/>
</dbReference>
<name>A0ABP7AMX2_9ACTN</name>
<evidence type="ECO:0000313" key="4">
    <source>
        <dbReference type="Proteomes" id="UP001501074"/>
    </source>
</evidence>
<feature type="region of interest" description="Disordered" evidence="1">
    <location>
        <begin position="1"/>
        <end position="21"/>
    </location>
</feature>
<dbReference type="Proteomes" id="UP001501074">
    <property type="component" value="Unassembled WGS sequence"/>
</dbReference>
<dbReference type="GO" id="GO:0016787">
    <property type="term" value="F:hydrolase activity"/>
    <property type="evidence" value="ECO:0007669"/>
    <property type="project" value="UniProtKB-KW"/>
</dbReference>
<evidence type="ECO:0000256" key="2">
    <source>
        <dbReference type="SAM" id="Phobius"/>
    </source>
</evidence>